<dbReference type="EMBL" id="KZ994643">
    <property type="protein sequence ID" value="RKO92422.1"/>
    <property type="molecule type" value="Genomic_DNA"/>
</dbReference>
<keyword evidence="3" id="KW-1185">Reference proteome</keyword>
<dbReference type="Proteomes" id="UP000269721">
    <property type="component" value="Unassembled WGS sequence"/>
</dbReference>
<protein>
    <submittedName>
        <fullName evidence="2">Uncharacterized protein</fullName>
    </submittedName>
</protein>
<evidence type="ECO:0000256" key="1">
    <source>
        <dbReference type="SAM" id="MobiDB-lite"/>
    </source>
</evidence>
<accession>A0A4P9WJ87</accession>
<evidence type="ECO:0000313" key="3">
    <source>
        <dbReference type="Proteomes" id="UP000269721"/>
    </source>
</evidence>
<feature type="region of interest" description="Disordered" evidence="1">
    <location>
        <begin position="1"/>
        <end position="61"/>
    </location>
</feature>
<sequence length="595" mass="64843">MEKVPEGMVGSPPPQPPRKRLCSLNTRHEDHAPSPSKSTSSPRRHITEQVDSPSTLGKPGVLTDESLLPGLEHVEAESQLVLVDLKADALLRSGDDAHCVWEEKRRGKKQQRCLERVKRLFKREGAHNAKSEGYPVGSAVRGGWGNLLQAWLAENHASGDARLETRARPPASPLTTAVPIPPSPGTTIPDLLREIFSWTRDWPKKNAARTSNATYSSAEPGTQQALWVVGVPVCHMWPPRRDPLLPQDLGRPKRFLRAPSRAAHKAVQDTPAPILLVPQPALVQDPLWPQLDGGGRAGFPRQDLESMSAPRRVRLLLGGEQAAHLQRGIFTLRVLSFKIKWIPEGSSIVERQRARRPGTRGWARGRSCGLPASSPRPCAEHQVPDVCGQAPPFILDIILLGTQLAALTRVHFSSFIPNLEDTLPILVATCPLLDEIDLGSNAASGAVFDALSHGALLRILRGTRTLPLVSREHAALAHASVPHDFGRPPRCPGRRGGIHRGRTHHVDAEAHDGRFQSMGTSIRGHRLEHAGCAARLYCHWHRLHDGGPVGGRSVRGQAGRGGHLHLVVCGTRSARACWSWPELNGIVGVGRAPCK</sequence>
<organism evidence="2 3">
    <name type="scientific">Blyttiomyces helicus</name>
    <dbReference type="NCBI Taxonomy" id="388810"/>
    <lineage>
        <taxon>Eukaryota</taxon>
        <taxon>Fungi</taxon>
        <taxon>Fungi incertae sedis</taxon>
        <taxon>Chytridiomycota</taxon>
        <taxon>Chytridiomycota incertae sedis</taxon>
        <taxon>Chytridiomycetes</taxon>
        <taxon>Chytridiomycetes incertae sedis</taxon>
        <taxon>Blyttiomyces</taxon>
    </lineage>
</organism>
<dbReference type="AlphaFoldDB" id="A0A4P9WJ87"/>
<evidence type="ECO:0000313" key="2">
    <source>
        <dbReference type="EMBL" id="RKO92422.1"/>
    </source>
</evidence>
<gene>
    <name evidence="2" type="ORF">BDK51DRAFT_42145</name>
</gene>
<reference evidence="3" key="1">
    <citation type="journal article" date="2018" name="Nat. Microbiol.">
        <title>Leveraging single-cell genomics to expand the fungal tree of life.</title>
        <authorList>
            <person name="Ahrendt S.R."/>
            <person name="Quandt C.A."/>
            <person name="Ciobanu D."/>
            <person name="Clum A."/>
            <person name="Salamov A."/>
            <person name="Andreopoulos B."/>
            <person name="Cheng J.F."/>
            <person name="Woyke T."/>
            <person name="Pelin A."/>
            <person name="Henrissat B."/>
            <person name="Reynolds N.K."/>
            <person name="Benny G.L."/>
            <person name="Smith M.E."/>
            <person name="James T.Y."/>
            <person name="Grigoriev I.V."/>
        </authorList>
    </citation>
    <scope>NUCLEOTIDE SEQUENCE [LARGE SCALE GENOMIC DNA]</scope>
</reference>
<proteinExistence type="predicted"/>
<name>A0A4P9WJ87_9FUNG</name>